<feature type="coiled-coil region" evidence="1">
    <location>
        <begin position="208"/>
        <end position="251"/>
    </location>
</feature>
<reference evidence="2 3" key="1">
    <citation type="journal article" date="2018" name="Environ. Microbiol.">
        <title>Isolation and genomic characterization of Novimethylophilus kurashikiensis gen. nov. sp. nov., a new lanthanide-dependent methylotrophic species of Methylophilaceae.</title>
        <authorList>
            <person name="Lv H."/>
            <person name="Sahin N."/>
            <person name="Tani A."/>
        </authorList>
    </citation>
    <scope>NUCLEOTIDE SEQUENCE [LARGE SCALE GENOMIC DNA]</scope>
    <source>
        <strain evidence="2 3">La2-4</strain>
    </source>
</reference>
<dbReference type="AlphaFoldDB" id="A0A2R5FC04"/>
<keyword evidence="3" id="KW-1185">Reference proteome</keyword>
<proteinExistence type="predicted"/>
<dbReference type="Pfam" id="PF14335">
    <property type="entry name" value="DUF4391"/>
    <property type="match status" value="1"/>
</dbReference>
<dbReference type="Proteomes" id="UP000245081">
    <property type="component" value="Unassembled WGS sequence"/>
</dbReference>
<dbReference type="OrthoDB" id="9805811at2"/>
<name>A0A2R5FC04_9PROT</name>
<evidence type="ECO:0000256" key="1">
    <source>
        <dbReference type="SAM" id="Coils"/>
    </source>
</evidence>
<accession>A0A2R5FC04</accession>
<sequence length="259" mass="28737">MAETTIAKIINALRLPESCRVDQRVPKKLLAENGAPTSTDKRLIHDGIDEIQWLAALKPGTSGIAEYRDDEREYLEIALLSVRLRSEASSQAKIARLEELIHRAVPYPVFLLCGLKQTLHLSLASKRWAQNEAGKVVLDDGVIAAQFPDGLDVSMQGLFLHALPLDKQPNVSLLTVYQGWMDTLQALNAARITGAFTKAGTPEQAARQRQGLQEIQQLNAEMARLRAAAGKEKQLARQVEMNLELKRLQSKITEIRSSL</sequence>
<dbReference type="InterPro" id="IPR025503">
    <property type="entry name" value="DUF4391"/>
</dbReference>
<dbReference type="RefSeq" id="WP_109015421.1">
    <property type="nucleotide sequence ID" value="NZ_BDOQ01000006.1"/>
</dbReference>
<gene>
    <name evidence="2" type="ORF">NMK_1796</name>
</gene>
<evidence type="ECO:0000313" key="2">
    <source>
        <dbReference type="EMBL" id="GBG14231.1"/>
    </source>
</evidence>
<comment type="caution">
    <text evidence="2">The sequence shown here is derived from an EMBL/GenBank/DDBJ whole genome shotgun (WGS) entry which is preliminary data.</text>
</comment>
<evidence type="ECO:0000313" key="3">
    <source>
        <dbReference type="Proteomes" id="UP000245081"/>
    </source>
</evidence>
<protein>
    <submittedName>
        <fullName evidence="2">Triphosphoribosyl-dephospho-CoA synthase</fullName>
    </submittedName>
</protein>
<dbReference type="EMBL" id="BDOQ01000006">
    <property type="protein sequence ID" value="GBG14231.1"/>
    <property type="molecule type" value="Genomic_DNA"/>
</dbReference>
<keyword evidence="1" id="KW-0175">Coiled coil</keyword>
<organism evidence="2 3">
    <name type="scientific">Novimethylophilus kurashikiensis</name>
    <dbReference type="NCBI Taxonomy" id="1825523"/>
    <lineage>
        <taxon>Bacteria</taxon>
        <taxon>Pseudomonadati</taxon>
        <taxon>Pseudomonadota</taxon>
        <taxon>Betaproteobacteria</taxon>
        <taxon>Nitrosomonadales</taxon>
        <taxon>Methylophilaceae</taxon>
        <taxon>Novimethylophilus</taxon>
    </lineage>
</organism>